<dbReference type="GO" id="GO:0032259">
    <property type="term" value="P:methylation"/>
    <property type="evidence" value="ECO:0007669"/>
    <property type="project" value="UniProtKB-KW"/>
</dbReference>
<dbReference type="AlphaFoldDB" id="A0A915I056"/>
<evidence type="ECO:0000256" key="11">
    <source>
        <dbReference type="SAM" id="MobiDB-lite"/>
    </source>
</evidence>
<feature type="region of interest" description="Disordered" evidence="11">
    <location>
        <begin position="272"/>
        <end position="294"/>
    </location>
</feature>
<feature type="domain" description="CXC" evidence="13">
    <location>
        <begin position="348"/>
        <end position="470"/>
    </location>
</feature>
<evidence type="ECO:0000313" key="15">
    <source>
        <dbReference type="WBParaSite" id="nRc.2.0.1.t07486-RA"/>
    </source>
</evidence>
<keyword evidence="3" id="KW-0489">Methyltransferase</keyword>
<keyword evidence="5" id="KW-0949">S-adenosyl-L-methionine</keyword>
<evidence type="ECO:0000256" key="3">
    <source>
        <dbReference type="ARBA" id="ARBA00022603"/>
    </source>
</evidence>
<evidence type="ECO:0000259" key="12">
    <source>
        <dbReference type="PROSITE" id="PS50280"/>
    </source>
</evidence>
<dbReference type="Pfam" id="PF18118">
    <property type="entry name" value="PRC2_HTH_1"/>
    <property type="match status" value="1"/>
</dbReference>
<dbReference type="PANTHER" id="PTHR45747:SF4">
    <property type="entry name" value="HISTONE-LYSINE N-METHYLTRANSFERASE E(Z)"/>
    <property type="match status" value="1"/>
</dbReference>
<keyword evidence="8" id="KW-0804">Transcription</keyword>
<dbReference type="InterPro" id="IPR001214">
    <property type="entry name" value="SET_dom"/>
</dbReference>
<dbReference type="FunFam" id="2.170.270.10:FF:000001">
    <property type="entry name" value="Putative histone-lysine N-methyltransferase EZH2"/>
    <property type="match status" value="1"/>
</dbReference>
<keyword evidence="4" id="KW-0808">Transferase</keyword>
<dbReference type="OMA" id="CRAQCNT"/>
<evidence type="ECO:0000259" key="13">
    <source>
        <dbReference type="PROSITE" id="PS51633"/>
    </source>
</evidence>
<dbReference type="GO" id="GO:0003682">
    <property type="term" value="F:chromatin binding"/>
    <property type="evidence" value="ECO:0007669"/>
    <property type="project" value="TreeGrafter"/>
</dbReference>
<evidence type="ECO:0000256" key="7">
    <source>
        <dbReference type="ARBA" id="ARBA00023015"/>
    </source>
</evidence>
<dbReference type="SMART" id="SM00317">
    <property type="entry name" value="SET"/>
    <property type="match status" value="1"/>
</dbReference>
<dbReference type="PROSITE" id="PS51633">
    <property type="entry name" value="CXC"/>
    <property type="match status" value="1"/>
</dbReference>
<comment type="catalytic activity">
    <reaction evidence="10">
        <text>L-lysyl(27)-[histone H3] + 3 S-adenosyl-L-methionine = N(6),N(6),N(6)-trimethyl-L-lysyl(27)-[histone H3] + 3 S-adenosyl-L-homocysteine + 3 H(+)</text>
        <dbReference type="Rhea" id="RHEA:60292"/>
        <dbReference type="Rhea" id="RHEA-COMP:15535"/>
        <dbReference type="Rhea" id="RHEA-COMP:15548"/>
        <dbReference type="ChEBI" id="CHEBI:15378"/>
        <dbReference type="ChEBI" id="CHEBI:29969"/>
        <dbReference type="ChEBI" id="CHEBI:57856"/>
        <dbReference type="ChEBI" id="CHEBI:59789"/>
        <dbReference type="ChEBI" id="CHEBI:61961"/>
        <dbReference type="EC" id="2.1.1.356"/>
    </reaction>
</comment>
<keyword evidence="9" id="KW-0539">Nucleus</keyword>
<dbReference type="Pfam" id="PF21358">
    <property type="entry name" value="Ezh2_MCSS"/>
    <property type="match status" value="1"/>
</dbReference>
<protein>
    <recommendedName>
        <fullName evidence="2">[histone H3]-lysine(27) N-trimethyltransferase</fullName>
        <ecNumber evidence="2">2.1.1.356</ecNumber>
    </recommendedName>
</protein>
<dbReference type="EC" id="2.1.1.356" evidence="2"/>
<evidence type="ECO:0000313" key="14">
    <source>
        <dbReference type="Proteomes" id="UP000887565"/>
    </source>
</evidence>
<dbReference type="WBParaSite" id="nRc.2.0.1.t07486-RA">
    <property type="protein sequence ID" value="nRc.2.0.1.t07486-RA"/>
    <property type="gene ID" value="nRc.2.0.1.g07486"/>
</dbReference>
<dbReference type="SMART" id="SM01114">
    <property type="entry name" value="CXC"/>
    <property type="match status" value="1"/>
</dbReference>
<dbReference type="GO" id="GO:0140951">
    <property type="term" value="F:histone H3K27 trimethyltransferase activity"/>
    <property type="evidence" value="ECO:0007669"/>
    <property type="project" value="UniProtKB-EC"/>
</dbReference>
<dbReference type="InterPro" id="IPR045318">
    <property type="entry name" value="EZH1/2-like"/>
</dbReference>
<name>A0A915I056_ROMCU</name>
<dbReference type="CDD" id="cd10519">
    <property type="entry name" value="SET_EZH"/>
    <property type="match status" value="1"/>
</dbReference>
<evidence type="ECO:0000256" key="8">
    <source>
        <dbReference type="ARBA" id="ARBA00023163"/>
    </source>
</evidence>
<dbReference type="PANTHER" id="PTHR45747">
    <property type="entry name" value="HISTONE-LYSINE N-METHYLTRANSFERASE E(Z)"/>
    <property type="match status" value="1"/>
</dbReference>
<comment type="subcellular location">
    <subcellularLocation>
        <location evidence="1">Nucleus</location>
    </subcellularLocation>
</comment>
<evidence type="ECO:0000256" key="2">
    <source>
        <dbReference type="ARBA" id="ARBA00012186"/>
    </source>
</evidence>
<dbReference type="InterPro" id="IPR041343">
    <property type="entry name" value="PRC2_HTH_1"/>
</dbReference>
<keyword evidence="6" id="KW-0156">Chromatin regulator</keyword>
<evidence type="ECO:0000256" key="9">
    <source>
        <dbReference type="ARBA" id="ARBA00023242"/>
    </source>
</evidence>
<dbReference type="InterPro" id="IPR048358">
    <property type="entry name" value="EZH1/2_MCSS"/>
</dbReference>
<dbReference type="InterPro" id="IPR046341">
    <property type="entry name" value="SET_dom_sf"/>
</dbReference>
<organism evidence="14 15">
    <name type="scientific">Romanomermis culicivorax</name>
    <name type="common">Nematode worm</name>
    <dbReference type="NCBI Taxonomy" id="13658"/>
    <lineage>
        <taxon>Eukaryota</taxon>
        <taxon>Metazoa</taxon>
        <taxon>Ecdysozoa</taxon>
        <taxon>Nematoda</taxon>
        <taxon>Enoplea</taxon>
        <taxon>Dorylaimia</taxon>
        <taxon>Mermithida</taxon>
        <taxon>Mermithoidea</taxon>
        <taxon>Mermithidae</taxon>
        <taxon>Romanomermis</taxon>
    </lineage>
</organism>
<dbReference type="GO" id="GO:0031507">
    <property type="term" value="P:heterochromatin formation"/>
    <property type="evidence" value="ECO:0007669"/>
    <property type="project" value="TreeGrafter"/>
</dbReference>
<dbReference type="SUPFAM" id="SSF82199">
    <property type="entry name" value="SET domain"/>
    <property type="match status" value="1"/>
</dbReference>
<feature type="domain" description="SET" evidence="12">
    <location>
        <begin position="498"/>
        <end position="613"/>
    </location>
</feature>
<reference evidence="15" key="1">
    <citation type="submission" date="2022-11" db="UniProtKB">
        <authorList>
            <consortium name="WormBaseParasite"/>
        </authorList>
    </citation>
    <scope>IDENTIFICATION</scope>
</reference>
<dbReference type="InterPro" id="IPR041355">
    <property type="entry name" value="Pre-SET_CXC"/>
</dbReference>
<accession>A0A915I056</accession>
<keyword evidence="14" id="KW-1185">Reference proteome</keyword>
<dbReference type="Proteomes" id="UP000887565">
    <property type="component" value="Unplaced"/>
</dbReference>
<evidence type="ECO:0000256" key="1">
    <source>
        <dbReference type="ARBA" id="ARBA00004123"/>
    </source>
</evidence>
<evidence type="ECO:0000256" key="6">
    <source>
        <dbReference type="ARBA" id="ARBA00022853"/>
    </source>
</evidence>
<keyword evidence="7" id="KW-0805">Transcription regulation</keyword>
<proteinExistence type="predicted"/>
<evidence type="ECO:0000256" key="5">
    <source>
        <dbReference type="ARBA" id="ARBA00022691"/>
    </source>
</evidence>
<dbReference type="InterPro" id="IPR033467">
    <property type="entry name" value="Tesmin/TSO1-like_CXC"/>
</dbReference>
<dbReference type="Pfam" id="PF00856">
    <property type="entry name" value="SET"/>
    <property type="match status" value="1"/>
</dbReference>
<sequence>MASAVKCKDLLFISSERPADCPLCLVGILCNKTTRKDTSFLEDLLDHYERGVHGNREDGAGFLNDQMFFDLCNRLTTYVVQTNENPDIASASSIFPPDIVFEAIGQVFIDKGNTHELKAKYGDILLKQDKKLNKSLHQSGSTFEEHFSNPDIEGKDAVSATAEQSLHSFTSLFCRRCYKYDCYLHPYGSVNPDLYPRKNDLKVEGPCGPQCSLWFVVTAKNSKLKKSSSCENLAVSNTPADLSPSPSFSSLSAATNSDCDSIRIPCRRGIHASTSNENGHKGDNNNNNNSEEKTYWSPADQSMFRVYASVFGDNCCAIAASLGDKSCKEVSKICDLEVHDFALKDELCQKIAKRKSNEQNRVKSKRLTHRDWMRKYSKVAALKDIDGALKVNTTSSYVPCSHEGVCSEQKNCACIERSPNRFPGCRCKAHCDTKQCPCFLAVRECDPDLCPSCGAADFASLNDAVASSSSSEDLAPSTPYSSDKPRCNNVNIQRGLKKRLLLAPSQVAGWGIYLKEAVEKNTFIAEYCGELISQDEAERRGKVYDRHMCSFLFNLNQDLVVDATRKGNKIRFANHSVNPNCVAKVMMVNGDHRIGIFSRCAIAEDEELFFDYRYGPLEQLKFVGIEHKRKPAQKSTVG</sequence>
<dbReference type="PROSITE" id="PS50280">
    <property type="entry name" value="SET"/>
    <property type="match status" value="1"/>
</dbReference>
<evidence type="ECO:0000256" key="4">
    <source>
        <dbReference type="ARBA" id="ARBA00022679"/>
    </source>
</evidence>
<dbReference type="GO" id="GO:0035098">
    <property type="term" value="C:ESC/E(Z) complex"/>
    <property type="evidence" value="ECO:0007669"/>
    <property type="project" value="TreeGrafter"/>
</dbReference>
<dbReference type="Gene3D" id="2.170.270.10">
    <property type="entry name" value="SET domain"/>
    <property type="match status" value="1"/>
</dbReference>
<evidence type="ECO:0000256" key="10">
    <source>
        <dbReference type="ARBA" id="ARBA00048568"/>
    </source>
</evidence>
<dbReference type="InterPro" id="IPR026489">
    <property type="entry name" value="CXC_dom"/>
</dbReference>
<dbReference type="Pfam" id="PF18264">
    <property type="entry name" value="preSET_CXC"/>
    <property type="match status" value="1"/>
</dbReference>